<keyword evidence="2" id="KW-1185">Reference proteome</keyword>
<protein>
    <submittedName>
        <fullName evidence="1">Uncharacterized protein</fullName>
    </submittedName>
</protein>
<reference evidence="1 2" key="1">
    <citation type="submission" date="2021-06" db="EMBL/GenBank/DDBJ databases">
        <title>Complete genome sequence of Erwinia phage pEa_SNUABM_35.</title>
        <authorList>
            <person name="Kim S.G."/>
            <person name="Park S.C."/>
        </authorList>
    </citation>
    <scope>NUCLEOTIDE SEQUENCE [LARGE SCALE GENOMIC DNA]</scope>
</reference>
<evidence type="ECO:0000313" key="2">
    <source>
        <dbReference type="Proteomes" id="UP000827806"/>
    </source>
</evidence>
<organism evidence="1 2">
    <name type="scientific">Erwinia phage pEa_SNUABM_35</name>
    <dbReference type="NCBI Taxonomy" id="2869557"/>
    <lineage>
        <taxon>Viruses</taxon>
        <taxon>Duplodnaviria</taxon>
        <taxon>Heunggongvirae</taxon>
        <taxon>Uroviricota</taxon>
        <taxon>Caudoviricetes</taxon>
        <taxon>Alexandravirus</taxon>
        <taxon>Alexandravirus SNUABM35</taxon>
    </lineage>
</organism>
<evidence type="ECO:0000313" key="1">
    <source>
        <dbReference type="EMBL" id="QZE60185.1"/>
    </source>
</evidence>
<gene>
    <name evidence="1" type="ORF">pEaSNUABM35_00268</name>
</gene>
<dbReference type="EMBL" id="MZ443788">
    <property type="protein sequence ID" value="QZE60185.1"/>
    <property type="molecule type" value="Genomic_DNA"/>
</dbReference>
<proteinExistence type="predicted"/>
<accession>A0AAE7XQV1</accession>
<sequence length="99" mass="11153">MVTQQQLTEFAAMPVLHRKVVLRSMQVEMLGALPELTDIVREMLYRAIVVDVAQAELALLAARQMCENKDVRKSIDDLLQFAARLHDVATDNFLSGDLL</sequence>
<name>A0AAE7XQV1_9CAUD</name>
<dbReference type="Proteomes" id="UP000827806">
    <property type="component" value="Segment"/>
</dbReference>